<evidence type="ECO:0000313" key="3">
    <source>
        <dbReference type="Proteomes" id="UP000327000"/>
    </source>
</evidence>
<accession>A0A5N5W907</accession>
<dbReference type="RefSeq" id="WP_152263813.1">
    <property type="nucleotide sequence ID" value="NZ_VOKX01000027.1"/>
</dbReference>
<evidence type="ECO:0000259" key="1">
    <source>
        <dbReference type="Pfam" id="PF00550"/>
    </source>
</evidence>
<dbReference type="EMBL" id="VOKX01000027">
    <property type="protein sequence ID" value="KAB7844999.1"/>
    <property type="molecule type" value="Genomic_DNA"/>
</dbReference>
<sequence>MTTHEHARFTLNDLKRILREAAGEQEGTGLAGDIRAFTFEQLGYDSLARLEAGGRIERTYEVALDEECLNDTTTLGELLATVNRRITEAHPARS</sequence>
<reference evidence="2 3" key="1">
    <citation type="journal article" date="2019" name="Microb. Cell Fact.">
        <title>Exploring novel herbicidin analogues by transcriptional regulator overexpression and MS/MS molecular networking.</title>
        <authorList>
            <person name="Shi Y."/>
            <person name="Gu R."/>
            <person name="Li Y."/>
            <person name="Wang X."/>
            <person name="Ren W."/>
            <person name="Li X."/>
            <person name="Wang L."/>
            <person name="Xie Y."/>
            <person name="Hong B."/>
        </authorList>
    </citation>
    <scope>NUCLEOTIDE SEQUENCE [LARGE SCALE GENOMIC DNA]</scope>
    <source>
        <strain evidence="2 3">US-43</strain>
    </source>
</reference>
<comment type="caution">
    <text evidence="2">The sequence shown here is derived from an EMBL/GenBank/DDBJ whole genome shotgun (WGS) entry which is preliminary data.</text>
</comment>
<dbReference type="Pfam" id="PF00550">
    <property type="entry name" value="PP-binding"/>
    <property type="match status" value="1"/>
</dbReference>
<name>A0A5N5W907_STRMB</name>
<proteinExistence type="predicted"/>
<dbReference type="InterPro" id="IPR009081">
    <property type="entry name" value="PP-bd_ACP"/>
</dbReference>
<dbReference type="Gene3D" id="1.10.1200.10">
    <property type="entry name" value="ACP-like"/>
    <property type="match status" value="1"/>
</dbReference>
<evidence type="ECO:0000313" key="2">
    <source>
        <dbReference type="EMBL" id="KAB7844999.1"/>
    </source>
</evidence>
<feature type="domain" description="Carrier" evidence="1">
    <location>
        <begin position="38"/>
        <end position="81"/>
    </location>
</feature>
<gene>
    <name evidence="2" type="ORF">FRZ00_14895</name>
</gene>
<dbReference type="AlphaFoldDB" id="A0A5N5W907"/>
<organism evidence="2 3">
    <name type="scientific">Streptomyces mobaraensis</name>
    <name type="common">Streptoverticillium mobaraense</name>
    <dbReference type="NCBI Taxonomy" id="35621"/>
    <lineage>
        <taxon>Bacteria</taxon>
        <taxon>Bacillati</taxon>
        <taxon>Actinomycetota</taxon>
        <taxon>Actinomycetes</taxon>
        <taxon>Kitasatosporales</taxon>
        <taxon>Streptomycetaceae</taxon>
        <taxon>Streptomyces</taxon>
    </lineage>
</organism>
<keyword evidence="3" id="KW-1185">Reference proteome</keyword>
<dbReference type="Proteomes" id="UP000327000">
    <property type="component" value="Unassembled WGS sequence"/>
</dbReference>
<dbReference type="SUPFAM" id="SSF47336">
    <property type="entry name" value="ACP-like"/>
    <property type="match status" value="1"/>
</dbReference>
<protein>
    <submittedName>
        <fullName evidence="2">Acyl carrier protein</fullName>
    </submittedName>
</protein>
<dbReference type="InterPro" id="IPR036736">
    <property type="entry name" value="ACP-like_sf"/>
</dbReference>
<dbReference type="OrthoDB" id="3537906at2"/>